<dbReference type="InterPro" id="IPR029261">
    <property type="entry name" value="Transposase_Znf"/>
</dbReference>
<evidence type="ECO:0000313" key="3">
    <source>
        <dbReference type="Proteomes" id="UP000191055"/>
    </source>
</evidence>
<feature type="domain" description="Transposase IS204/IS1001/IS1096/IS1165 zinc-finger" evidence="1">
    <location>
        <begin position="39"/>
        <end position="82"/>
    </location>
</feature>
<accession>A0A1T5HUD0</accession>
<dbReference type="KEGG" id="asx:CDL62_17025"/>
<dbReference type="STRING" id="889453.SAMN03080601_03575"/>
<dbReference type="Proteomes" id="UP000191055">
    <property type="component" value="Unassembled WGS sequence"/>
</dbReference>
<gene>
    <name evidence="2" type="ORF">SAMN03080601_03575</name>
</gene>
<evidence type="ECO:0000259" key="1">
    <source>
        <dbReference type="Pfam" id="PF14690"/>
    </source>
</evidence>
<keyword evidence="2" id="KW-0862">Zinc</keyword>
<evidence type="ECO:0000313" key="2">
    <source>
        <dbReference type="EMBL" id="SKC24278.1"/>
    </source>
</evidence>
<dbReference type="GO" id="GO:0008270">
    <property type="term" value="F:zinc ion binding"/>
    <property type="evidence" value="ECO:0007669"/>
    <property type="project" value="UniProtKB-KW"/>
</dbReference>
<protein>
    <submittedName>
        <fullName evidence="2">Zinc-finger of transposase IS204/IS1001/IS1096/IS1165</fullName>
    </submittedName>
</protein>
<proteinExistence type="predicted"/>
<keyword evidence="2" id="KW-0863">Zinc-finger</keyword>
<sequence length="102" mass="11792">MSTSLLYHGFGLIDQEYLKTEYKNGDVVFHIQTKNEKLQCSHCNSFNVIKKGVTERLFRTVPIGLKAVYLKAKIQRLECKDCGTIRQERIHYADEKKATPVD</sequence>
<keyword evidence="3" id="KW-1185">Reference proteome</keyword>
<dbReference type="AlphaFoldDB" id="A0A1T5HUD0"/>
<organism evidence="2 3">
    <name type="scientific">Alkalitalea saponilacus</name>
    <dbReference type="NCBI Taxonomy" id="889453"/>
    <lineage>
        <taxon>Bacteria</taxon>
        <taxon>Pseudomonadati</taxon>
        <taxon>Bacteroidota</taxon>
        <taxon>Bacteroidia</taxon>
        <taxon>Marinilabiliales</taxon>
        <taxon>Marinilabiliaceae</taxon>
        <taxon>Alkalitalea</taxon>
    </lineage>
</organism>
<keyword evidence="2" id="KW-0479">Metal-binding</keyword>
<name>A0A1T5HUD0_9BACT</name>
<dbReference type="OrthoDB" id="1123121at2"/>
<dbReference type="Pfam" id="PF14690">
    <property type="entry name" value="Zn_ribbon_ISL3"/>
    <property type="match status" value="1"/>
</dbReference>
<reference evidence="2 3" key="1">
    <citation type="submission" date="2017-02" db="EMBL/GenBank/DDBJ databases">
        <authorList>
            <person name="Peterson S.W."/>
        </authorList>
    </citation>
    <scope>NUCLEOTIDE SEQUENCE [LARGE SCALE GENOMIC DNA]</scope>
    <source>
        <strain evidence="2 3">DSM 24412</strain>
    </source>
</reference>
<dbReference type="EMBL" id="FUYV01000064">
    <property type="protein sequence ID" value="SKC24278.1"/>
    <property type="molecule type" value="Genomic_DNA"/>
</dbReference>
<dbReference type="RefSeq" id="WP_079559207.1">
    <property type="nucleotide sequence ID" value="NZ_CP021904.1"/>
</dbReference>